<organism evidence="2 3">
    <name type="scientific">Ramlibacter montanisoli</name>
    <dbReference type="NCBI Taxonomy" id="2732512"/>
    <lineage>
        <taxon>Bacteria</taxon>
        <taxon>Pseudomonadati</taxon>
        <taxon>Pseudomonadota</taxon>
        <taxon>Betaproteobacteria</taxon>
        <taxon>Burkholderiales</taxon>
        <taxon>Comamonadaceae</taxon>
        <taxon>Ramlibacter</taxon>
    </lineage>
</organism>
<feature type="compositionally biased region" description="Basic and acidic residues" evidence="1">
    <location>
        <begin position="82"/>
        <end position="101"/>
    </location>
</feature>
<feature type="region of interest" description="Disordered" evidence="1">
    <location>
        <begin position="1"/>
        <end position="53"/>
    </location>
</feature>
<dbReference type="Proteomes" id="UP000552954">
    <property type="component" value="Unassembled WGS sequence"/>
</dbReference>
<dbReference type="AlphaFoldDB" id="A0A849KEH6"/>
<feature type="region of interest" description="Disordered" evidence="1">
    <location>
        <begin position="78"/>
        <end position="103"/>
    </location>
</feature>
<protein>
    <submittedName>
        <fullName evidence="2">Uncharacterized protein</fullName>
    </submittedName>
</protein>
<feature type="compositionally biased region" description="Polar residues" evidence="1">
    <location>
        <begin position="197"/>
        <end position="209"/>
    </location>
</feature>
<feature type="compositionally biased region" description="Low complexity" evidence="1">
    <location>
        <begin position="36"/>
        <end position="53"/>
    </location>
</feature>
<feature type="region of interest" description="Disordered" evidence="1">
    <location>
        <begin position="190"/>
        <end position="209"/>
    </location>
</feature>
<dbReference type="RefSeq" id="WP_171562287.1">
    <property type="nucleotide sequence ID" value="NZ_JABFCS010000001.1"/>
</dbReference>
<evidence type="ECO:0000313" key="2">
    <source>
        <dbReference type="EMBL" id="NNU44944.1"/>
    </source>
</evidence>
<proteinExistence type="predicted"/>
<evidence type="ECO:0000256" key="1">
    <source>
        <dbReference type="SAM" id="MobiDB-lite"/>
    </source>
</evidence>
<name>A0A849KEH6_9BURK</name>
<reference evidence="2 3" key="2">
    <citation type="submission" date="2020-06" db="EMBL/GenBank/DDBJ databases">
        <title>Ramlibacter rhizophilus sp. nov., isolated from rhizosphere soil of national flower Mugunghwa from South Korea.</title>
        <authorList>
            <person name="Zheng-Fei Y."/>
            <person name="Huan T."/>
        </authorList>
    </citation>
    <scope>NUCLEOTIDE SEQUENCE [LARGE SCALE GENOMIC DNA]</scope>
    <source>
        <strain evidence="2 3">B156</strain>
    </source>
</reference>
<keyword evidence="3" id="KW-1185">Reference proteome</keyword>
<sequence length="209" mass="23179">MADRGRQAGPQRLRRPARGAVGGTQDLQHPPARGRAGQVLGDQGGLQQDAAAQVERIEVRRPVHRRFQVREQAGQLRSFAEAMDRRPVRRPEPADQREHRLPFGVPGQLRIPLRLRPVKFPDVQPPRPLRAHAHFHRELAPGALRLRAGARFGEAGLQHVDHRPPALLRRTRGDDGGHVDRAVVRQGAARPGLLAQVVQQRPTSSGRSA</sequence>
<reference evidence="2 3" key="1">
    <citation type="submission" date="2020-05" db="EMBL/GenBank/DDBJ databases">
        <authorList>
            <person name="Khan S.A."/>
            <person name="Jeon C.O."/>
            <person name="Chun B.H."/>
        </authorList>
    </citation>
    <scope>NUCLEOTIDE SEQUENCE [LARGE SCALE GENOMIC DNA]</scope>
    <source>
        <strain evidence="2 3">B156</strain>
    </source>
</reference>
<evidence type="ECO:0000313" key="3">
    <source>
        <dbReference type="Proteomes" id="UP000552954"/>
    </source>
</evidence>
<comment type="caution">
    <text evidence="2">The sequence shown here is derived from an EMBL/GenBank/DDBJ whole genome shotgun (WGS) entry which is preliminary data.</text>
</comment>
<gene>
    <name evidence="2" type="ORF">HK415_19970</name>
</gene>
<dbReference type="EMBL" id="JABFCS010000001">
    <property type="protein sequence ID" value="NNU44944.1"/>
    <property type="molecule type" value="Genomic_DNA"/>
</dbReference>
<accession>A0A849KEH6</accession>